<evidence type="ECO:0000313" key="2">
    <source>
        <dbReference type="EMBL" id="MBV7275452.1"/>
    </source>
</evidence>
<dbReference type="RefSeq" id="WP_218322504.1">
    <property type="nucleotide sequence ID" value="NZ_JAEEGC010000124.1"/>
</dbReference>
<gene>
    <name evidence="2" type="ORF">I6U48_21350</name>
</gene>
<dbReference type="InterPro" id="IPR048494">
    <property type="entry name" value="Dit-like_N"/>
</dbReference>
<evidence type="ECO:0000313" key="3">
    <source>
        <dbReference type="Proteomes" id="UP000694308"/>
    </source>
</evidence>
<dbReference type="AlphaFoldDB" id="A0A949WX19"/>
<dbReference type="Pfam" id="PF21821">
    <property type="entry name" value="Dit_like"/>
    <property type="match status" value="1"/>
</dbReference>
<dbReference type="EMBL" id="JAEEGC010000124">
    <property type="protein sequence ID" value="MBV7275452.1"/>
    <property type="molecule type" value="Genomic_DNA"/>
</dbReference>
<keyword evidence="3" id="KW-1185">Reference proteome</keyword>
<dbReference type="Proteomes" id="UP000694308">
    <property type="component" value="Unassembled WGS sequence"/>
</dbReference>
<organism evidence="2 3">
    <name type="scientific">Clostridium thailandense</name>
    <dbReference type="NCBI Taxonomy" id="2794346"/>
    <lineage>
        <taxon>Bacteria</taxon>
        <taxon>Bacillati</taxon>
        <taxon>Bacillota</taxon>
        <taxon>Clostridia</taxon>
        <taxon>Eubacteriales</taxon>
        <taxon>Clostridiaceae</taxon>
        <taxon>Clostridium</taxon>
    </lineage>
</organism>
<evidence type="ECO:0000259" key="1">
    <source>
        <dbReference type="Pfam" id="PF21821"/>
    </source>
</evidence>
<feature type="domain" description="Dit-like phage tail protein N-terminal" evidence="1">
    <location>
        <begin position="45"/>
        <end position="140"/>
    </location>
</feature>
<name>A0A949WX19_9CLOT</name>
<reference evidence="2" key="1">
    <citation type="submission" date="2020-12" db="EMBL/GenBank/DDBJ databases">
        <title>Clostridium thailandense sp. nov., a novel acetogenic bacterium isolated from peat land soil in Thailand.</title>
        <authorList>
            <person name="Chaikitkaew S."/>
            <person name="Birkeland N.K."/>
        </authorList>
    </citation>
    <scope>NUCLEOTIDE SEQUENCE</scope>
    <source>
        <strain evidence="2">PL3</strain>
    </source>
</reference>
<comment type="caution">
    <text evidence="2">The sequence shown here is derived from an EMBL/GenBank/DDBJ whole genome shotgun (WGS) entry which is preliminary data.</text>
</comment>
<accession>A0A949WX19</accession>
<sequence length="146" mass="17247">MEFWLIQDEKNFRFPVLPSEFNIPNEINVDTFNVENFGEISFIGKSKLSNISISSFFPNEKYNFCQYSNFPKPYECVKLIKDWQQSGKPIRFIITEADAIQGVRDVNMLCIIESFIYGEKYGDRDVYFTLELREYRIVEEGQGVNY</sequence>
<proteinExistence type="predicted"/>
<protein>
    <recommendedName>
        <fullName evidence="1">Dit-like phage tail protein N-terminal domain-containing protein</fullName>
    </recommendedName>
</protein>